<gene>
    <name evidence="3" type="ORF">JCM17844_00750</name>
    <name evidence="4" type="ORF">JCM17845_08580</name>
</gene>
<dbReference type="GO" id="GO:0016887">
    <property type="term" value="F:ATP hydrolysis activity"/>
    <property type="evidence" value="ECO:0007669"/>
    <property type="project" value="InterPro"/>
</dbReference>
<feature type="domain" description="ORC1/DEAH AAA+ ATPase" evidence="2">
    <location>
        <begin position="43"/>
        <end position="171"/>
    </location>
</feature>
<dbReference type="Pfam" id="PF13401">
    <property type="entry name" value="AAA_22"/>
    <property type="match status" value="1"/>
</dbReference>
<organism evidence="3 5">
    <name type="scientific">Iodidimonas gelatinilytica</name>
    <dbReference type="NCBI Taxonomy" id="1236966"/>
    <lineage>
        <taxon>Bacteria</taxon>
        <taxon>Pseudomonadati</taxon>
        <taxon>Pseudomonadota</taxon>
        <taxon>Alphaproteobacteria</taxon>
        <taxon>Iodidimonadales</taxon>
        <taxon>Iodidimonadaceae</taxon>
        <taxon>Iodidimonas</taxon>
    </lineage>
</organism>
<evidence type="ECO:0000313" key="4">
    <source>
        <dbReference type="EMBL" id="GER00235.1"/>
    </source>
</evidence>
<comment type="caution">
    <text evidence="3">The sequence shown here is derived from an EMBL/GenBank/DDBJ whole genome shotgun (WGS) entry which is preliminary data.</text>
</comment>
<evidence type="ECO:0000313" key="3">
    <source>
        <dbReference type="EMBL" id="GEQ96438.1"/>
    </source>
</evidence>
<dbReference type="InterPro" id="IPR027417">
    <property type="entry name" value="P-loop_NTPase"/>
</dbReference>
<dbReference type="EMBL" id="BKCL01000001">
    <property type="protein sequence ID" value="GEQ96438.1"/>
    <property type="molecule type" value="Genomic_DNA"/>
</dbReference>
<sequence length="377" mass="41934">MYLEYYGFDRPPFQITPDVNFFFDSSVHKRALATITYGLSKLEGFVIVTGDVGAGKTTLIEYLLSHGDLKNIVVARISTTQLEAENLLELIASELELRKSGATKAAYLRDLNSYFLRIAQAGKSVLLIVDEVQNLSAGALEELRMLSNFQNRERPLVQQLLVGQPEFRARLASPACEQIRQRVIASYHLSSLTAAEVPVYIEHRLHQAGRSVAGPFTKGAYQRIHMETGGVPRKINRLCDRLLLYGFLEECPEIDGMVVDRVTAEMRAENLIDSPAPIDTDDGMDAPLDLNDAHRITDENDAKQVKPRADQNPQAAPEIVPEIPQAAPHPPMEVVMPNPKPLLDTMARLRRELDAHKAHIARLQARLESESGKRGAA</sequence>
<evidence type="ECO:0000313" key="6">
    <source>
        <dbReference type="Proteomes" id="UP000325187"/>
    </source>
</evidence>
<dbReference type="Gene3D" id="3.40.50.300">
    <property type="entry name" value="P-loop containing nucleotide triphosphate hydrolases"/>
    <property type="match status" value="1"/>
</dbReference>
<dbReference type="InterPro" id="IPR049945">
    <property type="entry name" value="AAA_22"/>
</dbReference>
<reference evidence="5 6" key="1">
    <citation type="submission" date="2019-09" db="EMBL/GenBank/DDBJ databases">
        <title>NBRP : Genome information of microbial organism related human and environment.</title>
        <authorList>
            <person name="Hattori M."/>
            <person name="Oshima K."/>
            <person name="Inaba H."/>
            <person name="Suda W."/>
            <person name="Sakamoto M."/>
            <person name="Iino T."/>
            <person name="Kitahara M."/>
            <person name="Oshida Y."/>
            <person name="Iida T."/>
            <person name="Kudo T."/>
            <person name="Itoh T."/>
            <person name="Ohkuma M."/>
        </authorList>
    </citation>
    <scope>NUCLEOTIDE SEQUENCE [LARGE SCALE GENOMIC DNA]</scope>
    <source>
        <strain evidence="3 5">Hi-2</strain>
        <strain evidence="4 6">Mie-1</strain>
    </source>
</reference>
<dbReference type="Proteomes" id="UP000325187">
    <property type="component" value="Unassembled WGS sequence"/>
</dbReference>
<keyword evidence="6" id="KW-1185">Reference proteome</keyword>
<dbReference type="EMBL" id="BKCM01000003">
    <property type="protein sequence ID" value="GER00235.1"/>
    <property type="molecule type" value="Genomic_DNA"/>
</dbReference>
<dbReference type="PANTHER" id="PTHR35894:SF1">
    <property type="entry name" value="PHOSPHORIBULOKINASE _ URIDINE KINASE FAMILY"/>
    <property type="match status" value="1"/>
</dbReference>
<protein>
    <recommendedName>
        <fullName evidence="2">ORC1/DEAH AAA+ ATPase domain-containing protein</fullName>
    </recommendedName>
</protein>
<dbReference type="RefSeq" id="WP_149999166.1">
    <property type="nucleotide sequence ID" value="NZ_BKCL01000001.1"/>
</dbReference>
<dbReference type="InterPro" id="IPR052026">
    <property type="entry name" value="ExeA_AAA_ATPase_DNA-bind"/>
</dbReference>
<evidence type="ECO:0000259" key="2">
    <source>
        <dbReference type="Pfam" id="PF13401"/>
    </source>
</evidence>
<dbReference type="SUPFAM" id="SSF52540">
    <property type="entry name" value="P-loop containing nucleoside triphosphate hydrolases"/>
    <property type="match status" value="1"/>
</dbReference>
<proteinExistence type="predicted"/>
<evidence type="ECO:0000256" key="1">
    <source>
        <dbReference type="SAM" id="Coils"/>
    </source>
</evidence>
<accession>A0A5A7MXT5</accession>
<dbReference type="PANTHER" id="PTHR35894">
    <property type="entry name" value="GENERAL SECRETION PATHWAY PROTEIN A-RELATED"/>
    <property type="match status" value="1"/>
</dbReference>
<evidence type="ECO:0000313" key="5">
    <source>
        <dbReference type="Proteomes" id="UP000322084"/>
    </source>
</evidence>
<accession>A0A5A7MN97</accession>
<dbReference type="Proteomes" id="UP000322084">
    <property type="component" value="Unassembled WGS sequence"/>
</dbReference>
<dbReference type="AlphaFoldDB" id="A0A5A7MN97"/>
<keyword evidence="1" id="KW-0175">Coiled coil</keyword>
<name>A0A5A7MN97_9PROT</name>
<feature type="coiled-coil region" evidence="1">
    <location>
        <begin position="346"/>
        <end position="373"/>
    </location>
</feature>